<dbReference type="AlphaFoldDB" id="A0A182UWL4"/>
<dbReference type="EnsemblMetazoa" id="AMEM004898-RA">
    <property type="protein sequence ID" value="AMEM004898-PA"/>
    <property type="gene ID" value="AMEM004898"/>
</dbReference>
<protein>
    <submittedName>
        <fullName evidence="2">Uncharacterized protein</fullName>
    </submittedName>
</protein>
<sequence>MMSAMPCLPGSSVTIKCSVTKPGAYEIAHCRGGASCLKWQVSADENRLTAPREPAKVTRSHQSSPDTIERGPTAASCALDRSGSGTNHRSARKSGEITLPQE</sequence>
<dbReference type="VEuPathDB" id="VectorBase:AMEM004898"/>
<reference evidence="2" key="1">
    <citation type="submission" date="2020-05" db="UniProtKB">
        <authorList>
            <consortium name="EnsemblMetazoa"/>
        </authorList>
    </citation>
    <scope>IDENTIFICATION</scope>
    <source>
        <strain evidence="2">MAF</strain>
    </source>
</reference>
<organism evidence="2 3">
    <name type="scientific">Anopheles merus</name>
    <name type="common">Mosquito</name>
    <dbReference type="NCBI Taxonomy" id="30066"/>
    <lineage>
        <taxon>Eukaryota</taxon>
        <taxon>Metazoa</taxon>
        <taxon>Ecdysozoa</taxon>
        <taxon>Arthropoda</taxon>
        <taxon>Hexapoda</taxon>
        <taxon>Insecta</taxon>
        <taxon>Pterygota</taxon>
        <taxon>Neoptera</taxon>
        <taxon>Endopterygota</taxon>
        <taxon>Diptera</taxon>
        <taxon>Nematocera</taxon>
        <taxon>Culicoidea</taxon>
        <taxon>Culicidae</taxon>
        <taxon>Anophelinae</taxon>
        <taxon>Anopheles</taxon>
    </lineage>
</organism>
<accession>A0A182UWL4</accession>
<evidence type="ECO:0000313" key="2">
    <source>
        <dbReference type="EnsemblMetazoa" id="AMEM004898-PA"/>
    </source>
</evidence>
<keyword evidence="3" id="KW-1185">Reference proteome</keyword>
<dbReference type="Proteomes" id="UP000075903">
    <property type="component" value="Unassembled WGS sequence"/>
</dbReference>
<evidence type="ECO:0000256" key="1">
    <source>
        <dbReference type="SAM" id="MobiDB-lite"/>
    </source>
</evidence>
<name>A0A182UWL4_ANOME</name>
<evidence type="ECO:0000313" key="3">
    <source>
        <dbReference type="Proteomes" id="UP000075903"/>
    </source>
</evidence>
<proteinExistence type="predicted"/>
<feature type="region of interest" description="Disordered" evidence="1">
    <location>
        <begin position="45"/>
        <end position="102"/>
    </location>
</feature>